<comment type="caution">
    <text evidence="1">The sequence shown here is derived from an EMBL/GenBank/DDBJ whole genome shotgun (WGS) entry which is preliminary data.</text>
</comment>
<protein>
    <submittedName>
        <fullName evidence="1">Uncharacterized protein</fullName>
    </submittedName>
</protein>
<evidence type="ECO:0000313" key="1">
    <source>
        <dbReference type="EMBL" id="OYO07842.1"/>
    </source>
</evidence>
<name>A0A255FX04_9ACTN</name>
<accession>A0A255FX04</accession>
<reference evidence="1 2" key="1">
    <citation type="submission" date="2017-07" db="EMBL/GenBank/DDBJ databases">
        <title>Draft whole genome sequences of clinical Proprionibacteriaceae strains.</title>
        <authorList>
            <person name="Bernier A.-M."/>
            <person name="Bernard K."/>
            <person name="Domingo M.-C."/>
        </authorList>
    </citation>
    <scope>NUCLEOTIDE SEQUENCE [LARGE SCALE GENOMIC DNA]</scope>
    <source>
        <strain evidence="1 2">NML 030167</strain>
    </source>
</reference>
<organism evidence="1 2">
    <name type="scientific">Enemella evansiae</name>
    <dbReference type="NCBI Taxonomy" id="2016499"/>
    <lineage>
        <taxon>Bacteria</taxon>
        <taxon>Bacillati</taxon>
        <taxon>Actinomycetota</taxon>
        <taxon>Actinomycetes</taxon>
        <taxon>Propionibacteriales</taxon>
        <taxon>Propionibacteriaceae</taxon>
        <taxon>Enemella</taxon>
    </lineage>
</organism>
<keyword evidence="2" id="KW-1185">Reference proteome</keyword>
<sequence length="106" mass="11540">MAAIVALETERTFDGNEPSATIGLNSQLMAIRRLPSDDEWLVPLVVHDAPPVALSDGPLIGRYWVGSDRRGEVVVKVTDGLLSSMQVEWTPGADRQWPTPADITTD</sequence>
<gene>
    <name evidence="1" type="ORF">CGZ94_20430</name>
</gene>
<dbReference type="Proteomes" id="UP000215896">
    <property type="component" value="Unassembled WGS sequence"/>
</dbReference>
<evidence type="ECO:0000313" key="2">
    <source>
        <dbReference type="Proteomes" id="UP000215896"/>
    </source>
</evidence>
<proteinExistence type="predicted"/>
<dbReference type="EMBL" id="NMVO01000019">
    <property type="protein sequence ID" value="OYO07842.1"/>
    <property type="molecule type" value="Genomic_DNA"/>
</dbReference>
<dbReference type="AlphaFoldDB" id="A0A255FX04"/>